<gene>
    <name evidence="13" type="ORF">MARPO_0001s0113</name>
</gene>
<keyword evidence="7 10" id="KW-0472">Membrane</keyword>
<dbReference type="GO" id="GO:0006488">
    <property type="term" value="P:dolichol-linked oligosaccharide biosynthetic process"/>
    <property type="evidence" value="ECO:0000318"/>
    <property type="project" value="GO_Central"/>
</dbReference>
<dbReference type="PANTHER" id="PTHR45918:SF1">
    <property type="entry name" value="ALPHA-1,3_1,6-MANNOSYLTRANSFERASE ALG2"/>
    <property type="match status" value="1"/>
</dbReference>
<keyword evidence="4 10" id="KW-0812">Transmembrane</keyword>
<keyword evidence="3 10" id="KW-0808">Transferase</keyword>
<dbReference type="AlphaFoldDB" id="A0A2R6XVC1"/>
<protein>
    <recommendedName>
        <fullName evidence="10">Alpha-1,3/1,6-mannosyltransferase ALG2</fullName>
        <ecNumber evidence="10">2.4.1.132</ecNumber>
        <ecNumber evidence="10">2.4.1.257</ecNumber>
    </recommendedName>
    <alternativeName>
        <fullName evidence="10">GDP-Man:Man(1)GlcNAc(2)-PP-Dol alpha-1,3-mannosyltransferase</fullName>
    </alternativeName>
</protein>
<keyword evidence="6 10" id="KW-1133">Transmembrane helix</keyword>
<dbReference type="UniPathway" id="UPA00378"/>
<evidence type="ECO:0000256" key="8">
    <source>
        <dbReference type="ARBA" id="ARBA00045103"/>
    </source>
</evidence>
<dbReference type="Pfam" id="PF13439">
    <property type="entry name" value="Glyco_transf_4"/>
    <property type="match status" value="1"/>
</dbReference>
<dbReference type="EMBL" id="KZ772673">
    <property type="protein sequence ID" value="PTQ50055.1"/>
    <property type="molecule type" value="Genomic_DNA"/>
</dbReference>
<evidence type="ECO:0000256" key="1">
    <source>
        <dbReference type="ARBA" id="ARBA00004922"/>
    </source>
</evidence>
<evidence type="ECO:0000259" key="11">
    <source>
        <dbReference type="Pfam" id="PF00534"/>
    </source>
</evidence>
<dbReference type="GO" id="GO:0005789">
    <property type="term" value="C:endoplasmic reticulum membrane"/>
    <property type="evidence" value="ECO:0007669"/>
    <property type="project" value="UniProtKB-SubCell"/>
</dbReference>
<proteinExistence type="inferred from homology"/>
<comment type="pathway">
    <text evidence="1 10">Protein modification; protein glycosylation.</text>
</comment>
<dbReference type="SUPFAM" id="SSF53756">
    <property type="entry name" value="UDP-Glycosyltransferase/glycogen phosphorylase"/>
    <property type="match status" value="1"/>
</dbReference>
<accession>A0A2R6XVC1</accession>
<name>A0A2R6XVC1_MARPO</name>
<evidence type="ECO:0000256" key="10">
    <source>
        <dbReference type="RuleBase" id="RU367136"/>
    </source>
</evidence>
<dbReference type="OrthoDB" id="448893at2759"/>
<dbReference type="GO" id="GO:0102704">
    <property type="term" value="F:GDP-Man:Man(2)GlcNAc(2)-PP-Dol alpha-1,6-mannosyltransferase activity"/>
    <property type="evidence" value="ECO:0007669"/>
    <property type="project" value="UniProtKB-UniRule"/>
</dbReference>
<keyword evidence="2 10" id="KW-0328">Glycosyltransferase</keyword>
<dbReference type="Proteomes" id="UP000244005">
    <property type="component" value="Unassembled WGS sequence"/>
</dbReference>
<evidence type="ECO:0000256" key="3">
    <source>
        <dbReference type="ARBA" id="ARBA00022679"/>
    </source>
</evidence>
<feature type="domain" description="Glycosyl transferase family 1" evidence="11">
    <location>
        <begin position="212"/>
        <end position="390"/>
    </location>
</feature>
<feature type="domain" description="Glycosyltransferase subfamily 4-like N-terminal" evidence="12">
    <location>
        <begin position="22"/>
        <end position="202"/>
    </location>
</feature>
<evidence type="ECO:0000256" key="7">
    <source>
        <dbReference type="ARBA" id="ARBA00023136"/>
    </source>
</evidence>
<evidence type="ECO:0000256" key="4">
    <source>
        <dbReference type="ARBA" id="ARBA00022692"/>
    </source>
</evidence>
<dbReference type="CDD" id="cd03805">
    <property type="entry name" value="GT4_ALG2-like"/>
    <property type="match status" value="1"/>
</dbReference>
<comment type="function">
    <text evidence="10">Mannosylates Man(2)GlcNAc(2)-dolichol diphosphate and Man(1)GlcNAc(2)-dolichol diphosphate to form Man(3)GlcNAc(2)-dolichol diphosphate.</text>
</comment>
<keyword evidence="14" id="KW-1185">Reference proteome</keyword>
<comment type="similarity">
    <text evidence="10">Belongs to the glycosyltransferase group 1 family.</text>
</comment>
<dbReference type="PANTHER" id="PTHR45918">
    <property type="entry name" value="ALPHA-1,3/1,6-MANNOSYLTRANSFERASE ALG2"/>
    <property type="match status" value="1"/>
</dbReference>
<dbReference type="EC" id="2.4.1.257" evidence="10"/>
<evidence type="ECO:0000256" key="5">
    <source>
        <dbReference type="ARBA" id="ARBA00022824"/>
    </source>
</evidence>
<dbReference type="Pfam" id="PF00534">
    <property type="entry name" value="Glycos_transf_1"/>
    <property type="match status" value="1"/>
</dbReference>
<evidence type="ECO:0000259" key="12">
    <source>
        <dbReference type="Pfam" id="PF13439"/>
    </source>
</evidence>
<dbReference type="GO" id="GO:0012505">
    <property type="term" value="C:endomembrane system"/>
    <property type="evidence" value="ECO:0000318"/>
    <property type="project" value="GO_Central"/>
</dbReference>
<evidence type="ECO:0000256" key="2">
    <source>
        <dbReference type="ARBA" id="ARBA00022676"/>
    </source>
</evidence>
<comment type="catalytic activity">
    <reaction evidence="9 10">
        <text>an alpha-D-Man-(1-&gt;3)-beta-D-Man-(1-&gt;4)-beta-D-GlcNAc-(1-&gt;4)-alpha-D-GlcNAc-diphospho-di-trans,poly-cis-dolichol + GDP-alpha-D-mannose = an alpha-D-Man-(1-&gt;3)-[alpha-D-Man-(1-&gt;6)]-beta-D-Man-(1-&gt;4)-beta-D-GlcNAc-(1-&gt;4)-alpha-D-GlcNAc-diphospho-di-trans,poly-cis-dolichol + GDP + H(+)</text>
        <dbReference type="Rhea" id="RHEA:29519"/>
        <dbReference type="Rhea" id="RHEA-COMP:19513"/>
        <dbReference type="Rhea" id="RHEA-COMP:19515"/>
        <dbReference type="ChEBI" id="CHEBI:15378"/>
        <dbReference type="ChEBI" id="CHEBI:57527"/>
        <dbReference type="ChEBI" id="CHEBI:58189"/>
        <dbReference type="ChEBI" id="CHEBI:132510"/>
        <dbReference type="ChEBI" id="CHEBI:132511"/>
        <dbReference type="EC" id="2.4.1.257"/>
    </reaction>
    <physiologicalReaction direction="left-to-right" evidence="9 10">
        <dbReference type="Rhea" id="RHEA:29520"/>
    </physiologicalReaction>
</comment>
<dbReference type="OMA" id="AMYMKCP"/>
<comment type="catalytic activity">
    <reaction evidence="8 10">
        <text>a beta-D-Man-(1-&gt;4)-beta-D-GlcNAc-(1-&gt;4)-alpha-D-GlcNAc-diphospho-di-trans,poly-cis-dolichol + GDP-alpha-D-mannose = an alpha-D-Man-(1-&gt;3)-beta-D-Man-(1-&gt;4)-beta-D-GlcNAc-(1-&gt;4)-alpha-D-GlcNAc-diphospho-di-trans,poly-cis-dolichol + GDP + H(+)</text>
        <dbReference type="Rhea" id="RHEA:29515"/>
        <dbReference type="Rhea" id="RHEA-COMP:19511"/>
        <dbReference type="Rhea" id="RHEA-COMP:19513"/>
        <dbReference type="ChEBI" id="CHEBI:15378"/>
        <dbReference type="ChEBI" id="CHEBI:57527"/>
        <dbReference type="ChEBI" id="CHEBI:58189"/>
        <dbReference type="ChEBI" id="CHEBI:58472"/>
        <dbReference type="ChEBI" id="CHEBI:132510"/>
        <dbReference type="EC" id="2.4.1.132"/>
    </reaction>
    <physiologicalReaction direction="left-to-right" evidence="8 10">
        <dbReference type="Rhea" id="RHEA:29516"/>
    </physiologicalReaction>
</comment>
<dbReference type="InterPro" id="IPR001296">
    <property type="entry name" value="Glyco_trans_1"/>
</dbReference>
<dbReference type="EC" id="2.4.1.132" evidence="10"/>
<keyword evidence="5" id="KW-0256">Endoplasmic reticulum</keyword>
<reference evidence="14" key="1">
    <citation type="journal article" date="2017" name="Cell">
        <title>Insights into land plant evolution garnered from the Marchantia polymorpha genome.</title>
        <authorList>
            <person name="Bowman J.L."/>
            <person name="Kohchi T."/>
            <person name="Yamato K.T."/>
            <person name="Jenkins J."/>
            <person name="Shu S."/>
            <person name="Ishizaki K."/>
            <person name="Yamaoka S."/>
            <person name="Nishihama R."/>
            <person name="Nakamura Y."/>
            <person name="Berger F."/>
            <person name="Adam C."/>
            <person name="Aki S.S."/>
            <person name="Althoff F."/>
            <person name="Araki T."/>
            <person name="Arteaga-Vazquez M.A."/>
            <person name="Balasubrmanian S."/>
            <person name="Barry K."/>
            <person name="Bauer D."/>
            <person name="Boehm C.R."/>
            <person name="Briginshaw L."/>
            <person name="Caballero-Perez J."/>
            <person name="Catarino B."/>
            <person name="Chen F."/>
            <person name="Chiyoda S."/>
            <person name="Chovatia M."/>
            <person name="Davies K.M."/>
            <person name="Delmans M."/>
            <person name="Demura T."/>
            <person name="Dierschke T."/>
            <person name="Dolan L."/>
            <person name="Dorantes-Acosta A.E."/>
            <person name="Eklund D.M."/>
            <person name="Florent S.N."/>
            <person name="Flores-Sandoval E."/>
            <person name="Fujiyama A."/>
            <person name="Fukuzawa H."/>
            <person name="Galik B."/>
            <person name="Grimanelli D."/>
            <person name="Grimwood J."/>
            <person name="Grossniklaus U."/>
            <person name="Hamada T."/>
            <person name="Haseloff J."/>
            <person name="Hetherington A.J."/>
            <person name="Higo A."/>
            <person name="Hirakawa Y."/>
            <person name="Hundley H.N."/>
            <person name="Ikeda Y."/>
            <person name="Inoue K."/>
            <person name="Inoue S.I."/>
            <person name="Ishida S."/>
            <person name="Jia Q."/>
            <person name="Kakita M."/>
            <person name="Kanazawa T."/>
            <person name="Kawai Y."/>
            <person name="Kawashima T."/>
            <person name="Kennedy M."/>
            <person name="Kinose K."/>
            <person name="Kinoshita T."/>
            <person name="Kohara Y."/>
            <person name="Koide E."/>
            <person name="Komatsu K."/>
            <person name="Kopischke S."/>
            <person name="Kubo M."/>
            <person name="Kyozuka J."/>
            <person name="Lagercrantz U."/>
            <person name="Lin S.S."/>
            <person name="Lindquist E."/>
            <person name="Lipzen A.M."/>
            <person name="Lu C.W."/>
            <person name="De Luna E."/>
            <person name="Martienssen R.A."/>
            <person name="Minamino N."/>
            <person name="Mizutani M."/>
            <person name="Mizutani M."/>
            <person name="Mochizuki N."/>
            <person name="Monte I."/>
            <person name="Mosher R."/>
            <person name="Nagasaki H."/>
            <person name="Nakagami H."/>
            <person name="Naramoto S."/>
            <person name="Nishitani K."/>
            <person name="Ohtani M."/>
            <person name="Okamoto T."/>
            <person name="Okumura M."/>
            <person name="Phillips J."/>
            <person name="Pollak B."/>
            <person name="Reinders A."/>
            <person name="Rovekamp M."/>
            <person name="Sano R."/>
            <person name="Sawa S."/>
            <person name="Schmid M.W."/>
            <person name="Shirakawa M."/>
            <person name="Solano R."/>
            <person name="Spunde A."/>
            <person name="Suetsugu N."/>
            <person name="Sugano S."/>
            <person name="Sugiyama A."/>
            <person name="Sun R."/>
            <person name="Suzuki Y."/>
            <person name="Takenaka M."/>
            <person name="Takezawa D."/>
            <person name="Tomogane H."/>
            <person name="Tsuzuki M."/>
            <person name="Ueda T."/>
            <person name="Umeda M."/>
            <person name="Ward J.M."/>
            <person name="Watanabe Y."/>
            <person name="Yazaki K."/>
            <person name="Yokoyama R."/>
            <person name="Yoshitake Y."/>
            <person name="Yotsui I."/>
            <person name="Zachgo S."/>
            <person name="Schmutz J."/>
        </authorList>
    </citation>
    <scope>NUCLEOTIDE SEQUENCE [LARGE SCALE GENOMIC DNA]</scope>
    <source>
        <strain evidence="14">Tak-1</strain>
    </source>
</reference>
<feature type="transmembrane region" description="Helical" evidence="10">
    <location>
        <begin position="84"/>
        <end position="104"/>
    </location>
</feature>
<organism evidence="13 14">
    <name type="scientific">Marchantia polymorpha</name>
    <name type="common">Common liverwort</name>
    <name type="synonym">Marchantia aquatica</name>
    <dbReference type="NCBI Taxonomy" id="3197"/>
    <lineage>
        <taxon>Eukaryota</taxon>
        <taxon>Viridiplantae</taxon>
        <taxon>Streptophyta</taxon>
        <taxon>Embryophyta</taxon>
        <taxon>Marchantiophyta</taxon>
        <taxon>Marchantiopsida</taxon>
        <taxon>Marchantiidae</taxon>
        <taxon>Marchantiales</taxon>
        <taxon>Marchantiaceae</taxon>
        <taxon>Marchantia</taxon>
    </lineage>
</organism>
<evidence type="ECO:0000313" key="14">
    <source>
        <dbReference type="Proteomes" id="UP000244005"/>
    </source>
</evidence>
<evidence type="ECO:0000256" key="6">
    <source>
        <dbReference type="ARBA" id="ARBA00022989"/>
    </source>
</evidence>
<dbReference type="GO" id="GO:0000033">
    <property type="term" value="F:alpha-1,3-mannosyltransferase activity"/>
    <property type="evidence" value="ECO:0000318"/>
    <property type="project" value="GO_Central"/>
</dbReference>
<evidence type="ECO:0000256" key="9">
    <source>
        <dbReference type="ARBA" id="ARBA00045104"/>
    </source>
</evidence>
<comment type="subcellular location">
    <subcellularLocation>
        <location evidence="10">Endoplasmic reticulum membrane</location>
        <topology evidence="10">Single-pass membrane protein</topology>
    </subcellularLocation>
</comment>
<sequence>MTRWAASSPKLRIALCHPDLGIGGAERLVVDAAMELKKRGHEVLIFTAHHDRQHCFEETLGGDLPVVVYGDFLPRSIFNRLHAVCAYIRCLYVAFCMVLFWHTFDVVFVDQVSAVIPVFRMKSSSKILFYCHFPDMLLAQHTTTLRKLYRKPLDWLEETTTGKADLVLVNSEFTASTFAETFKTLNKYGMRPSVLYPAVDIDQFYTQKKPCTNGPFFLSINRFERKKNIGLAISSFAAVRRELATVRVDEKCEIAASVDVRLVIAGGYDDRLAENREYLQELKTLVSDEGISGFVDFEPSCSTARKNELLASCIAVIYTPMKEHFGIVPLEAMGAAKPVIACNSGGPKESVEHSVTGFLCENSARSFASAMLVFFREPSRAELMGVAARKHVETKFSRTVFGFLHVQRANPRCSVELRPGVLMCCRRLHNNPHERKCVRCGWKKSLPREKSETEVYQSQGS</sequence>
<dbReference type="GO" id="GO:0004378">
    <property type="term" value="F:GDP-Man:Man(1)GlcNAc(2)-PP-Dol alpha-1,3-mannosyltransferase activity"/>
    <property type="evidence" value="ECO:0007669"/>
    <property type="project" value="UniProtKB-UniRule"/>
</dbReference>
<evidence type="ECO:0000313" key="13">
    <source>
        <dbReference type="EMBL" id="PTQ50055.1"/>
    </source>
</evidence>
<dbReference type="InterPro" id="IPR028098">
    <property type="entry name" value="Glyco_trans_4-like_N"/>
</dbReference>
<dbReference type="InterPro" id="IPR027054">
    <property type="entry name" value="ALG2"/>
</dbReference>
<dbReference type="Gene3D" id="3.40.50.2000">
    <property type="entry name" value="Glycogen Phosphorylase B"/>
    <property type="match status" value="2"/>
</dbReference>